<proteinExistence type="predicted"/>
<evidence type="ECO:0000313" key="5">
    <source>
        <dbReference type="EMBL" id="OGM51152.1"/>
    </source>
</evidence>
<protein>
    <submittedName>
        <fullName evidence="5">Terpene synthase family protein</fullName>
    </submittedName>
</protein>
<evidence type="ECO:0000256" key="3">
    <source>
        <dbReference type="ARBA" id="ARBA00022842"/>
    </source>
</evidence>
<dbReference type="InterPro" id="IPR008930">
    <property type="entry name" value="Terpenoid_cyclase/PrenylTrfase"/>
</dbReference>
<dbReference type="PANTHER" id="PTHR31739:SF18">
    <property type="entry name" value="TERPENE SYNTHASE FAMILY PROTEIN (AFU_ORTHOLOGUE AFUA_5G15060)"/>
    <property type="match status" value="1"/>
</dbReference>
<organism evidence="5 6">
    <name type="scientific">Aspergillus bombycis</name>
    <dbReference type="NCBI Taxonomy" id="109264"/>
    <lineage>
        <taxon>Eukaryota</taxon>
        <taxon>Fungi</taxon>
        <taxon>Dikarya</taxon>
        <taxon>Ascomycota</taxon>
        <taxon>Pezizomycotina</taxon>
        <taxon>Eurotiomycetes</taxon>
        <taxon>Eurotiomycetidae</taxon>
        <taxon>Eurotiales</taxon>
        <taxon>Aspergillaceae</taxon>
        <taxon>Aspergillus</taxon>
    </lineage>
</organism>
<dbReference type="GO" id="GO:0010333">
    <property type="term" value="F:terpene synthase activity"/>
    <property type="evidence" value="ECO:0007669"/>
    <property type="project" value="InterPro"/>
</dbReference>
<dbReference type="AlphaFoldDB" id="A0A1F8AHL1"/>
<dbReference type="FunFam" id="1.50.10.20:FF:000037">
    <property type="entry name" value="Terpene synthase family protein"/>
    <property type="match status" value="1"/>
</dbReference>
<evidence type="ECO:0000256" key="2">
    <source>
        <dbReference type="ARBA" id="ARBA00022723"/>
    </source>
</evidence>
<evidence type="ECO:0000313" key="6">
    <source>
        <dbReference type="Proteomes" id="UP000179179"/>
    </source>
</evidence>
<reference evidence="5 6" key="1">
    <citation type="journal article" date="2016" name="Genome Biol. Evol.">
        <title>Draft genome sequence of an aflatoxigenic Aspergillus species, A. bombycis.</title>
        <authorList>
            <person name="Moore G.G."/>
            <person name="Mack B.M."/>
            <person name="Beltz S.B."/>
            <person name="Gilbert M.K."/>
        </authorList>
    </citation>
    <scope>NUCLEOTIDE SEQUENCE [LARGE SCALE GENOMIC DNA]</scope>
    <source>
        <strain evidence="6">NRRL 26010</strain>
    </source>
</reference>
<dbReference type="GO" id="GO:0000287">
    <property type="term" value="F:magnesium ion binding"/>
    <property type="evidence" value="ECO:0007669"/>
    <property type="project" value="TreeGrafter"/>
</dbReference>
<dbReference type="Gene3D" id="1.50.10.160">
    <property type="match status" value="1"/>
</dbReference>
<dbReference type="PANTHER" id="PTHR31739">
    <property type="entry name" value="ENT-COPALYL DIPHOSPHATE SYNTHASE, CHLOROPLASTIC"/>
    <property type="match status" value="1"/>
</dbReference>
<dbReference type="RefSeq" id="XP_022394869.1">
    <property type="nucleotide sequence ID" value="XM_022527243.1"/>
</dbReference>
<dbReference type="InterPro" id="IPR050148">
    <property type="entry name" value="Terpene_synthase-like"/>
</dbReference>
<evidence type="ECO:0000256" key="1">
    <source>
        <dbReference type="ARBA" id="ARBA00001946"/>
    </source>
</evidence>
<accession>A0A1F8AHL1</accession>
<sequence>MSDNPLAVFVDMRERSLFESLDRGYHPTYGLGTMSGNEYDTAWISMVRKPTPGNTVWAFPAAFQALRQRQSHRGSWGETTSELDSIASTLAALLALQIHARDSCGIARQDLNTRILKAKAFLDTALKGLNDLLTACTLPVSLELRLPALLDLLEAEGHTFDFDRTYLTQLQSKKLSKINFDTIFSGQQTSLLHSLEALIGKIDFKGLSHYKVLGSMLASPSATAAYLMHNSVWDGEAEEYINCAISNGAGHGSGLVAAGFPTTVFEWAWVTTNLMRHGIEPSSSLKEVGKQIESEIELHGLVGFVPKACPDADDTAKALAALVLQGARYSPQALIDRFERESHFVTYLYEAHTSISTNANVLTALMLLSTDGRYQPQIEKCIRYLCEAWFHCDRMVTDKWNISPYYPTMLICEALMSYIQRWSEGHLAALPDDLMKFQLPITLFQSLFRTLRTQNQDGSWGSSGSAEETAYALLILKKVASFSFTDVISAEVKNAISKGVQFILTKGQRSPTDDLLWLDKTLYAIPTVSDSYIVAAVKSTGTFDRLAEIPHQFGDISTTMVRKMTDYFAQLPSQMETPEWVIQASVIEAILFSYRLKTLDVFSTGKALGEQYIKYAACFWTMANNSSPEYLLSTRIIYSMVELSIGIFQEDDLMERSLGNLPDSTTGIIVDYIDELCHEADLCKDSSVHEPSSRTSISNIDEATLVRLKRVQQDIGTWFRFVLDDNLQANASPYDRRNLQQELKMASLTATQQAKARRSLNNDLGNSDTGRVVVSTGQTFYTWLHTCAIYDVKSSLVSKSLLCKIGNGEDVFTTAKEKYLAEKLWRHISVEHRLWNDFGSIERDRLSSNLNSVNFPEFSSPQSLEAGGDVGAQLIQLAEYERKCTRLCLEDLSQILESSGRQKISLYLQMYYRCCVIYPETCVKYAFASTTAT</sequence>
<dbReference type="SUPFAM" id="SSF48239">
    <property type="entry name" value="Terpenoid cyclases/Protein prenyltransferases"/>
    <property type="match status" value="1"/>
</dbReference>
<comment type="cofactor">
    <cofactor evidence="1">
        <name>Mg(2+)</name>
        <dbReference type="ChEBI" id="CHEBI:18420"/>
    </cofactor>
</comment>
<dbReference type="PIRSF" id="PIRSF036498">
    <property type="entry name" value="Ent-kaurene_synthase_fungi"/>
    <property type="match status" value="1"/>
</dbReference>
<keyword evidence="6" id="KW-1185">Reference proteome</keyword>
<gene>
    <name evidence="5" type="ORF">ABOM_000113</name>
</gene>
<dbReference type="GO" id="GO:0016102">
    <property type="term" value="P:diterpenoid biosynthetic process"/>
    <property type="evidence" value="ECO:0007669"/>
    <property type="project" value="TreeGrafter"/>
</dbReference>
<dbReference type="GeneID" id="34443503"/>
<comment type="caution">
    <text evidence="5">The sequence shown here is derived from an EMBL/GenBank/DDBJ whole genome shotgun (WGS) entry which is preliminary data.</text>
</comment>
<evidence type="ECO:0000256" key="4">
    <source>
        <dbReference type="ARBA" id="ARBA00023239"/>
    </source>
</evidence>
<dbReference type="OrthoDB" id="2343925at2759"/>
<dbReference type="Proteomes" id="UP000179179">
    <property type="component" value="Unassembled WGS sequence"/>
</dbReference>
<keyword evidence="3" id="KW-0460">Magnesium</keyword>
<dbReference type="InterPro" id="IPR017057">
    <property type="entry name" value="Ent-kaurene_synthase_fun"/>
</dbReference>
<name>A0A1F8AHL1_9EURO</name>
<keyword evidence="4" id="KW-0456">Lyase</keyword>
<dbReference type="Gene3D" id="1.50.10.20">
    <property type="match status" value="1"/>
</dbReference>
<keyword evidence="2" id="KW-0479">Metal-binding</keyword>
<dbReference type="STRING" id="109264.A0A1F8AHL1"/>
<dbReference type="EMBL" id="LYCR01000001">
    <property type="protein sequence ID" value="OGM51152.1"/>
    <property type="molecule type" value="Genomic_DNA"/>
</dbReference>